<proteinExistence type="predicted"/>
<dbReference type="Proteomes" id="UP000037035">
    <property type="component" value="Unassembled WGS sequence"/>
</dbReference>
<dbReference type="PANTHER" id="PTHR15503:SF22">
    <property type="entry name" value="TRANSPOSON TY3-I GAG POLYPROTEIN"/>
    <property type="match status" value="1"/>
</dbReference>
<dbReference type="STRING" id="27349.A0A0L6V7R0"/>
<protein>
    <recommendedName>
        <fullName evidence="2">Retrotransposon gag domain-containing protein</fullName>
    </recommendedName>
</protein>
<dbReference type="CDD" id="cd00303">
    <property type="entry name" value="retropepsin_like"/>
    <property type="match status" value="1"/>
</dbReference>
<evidence type="ECO:0000256" key="1">
    <source>
        <dbReference type="SAM" id="MobiDB-lite"/>
    </source>
</evidence>
<sequence length="500" mass="56362">MKLFLNLLQTLKTPSSSGPKFCTPGMKPPDKFDGENSLKLRAFLQSCKLLFSNEPSVFSDDHKKVLYAASYLNGRASKWFEPYMELLKNQSPSCLINNWDQFKQQLFTLFGDPNEVQNDEFELNSLSMKDNSKASTYIAQFQTLQSRVDWNDAAFDFHFRRGLLSRITDQLALTGQRLKTLQHRKTDSTPSTSKNEDASKHKSSKKFPSKPSTPFSSSSASRQKRSSKIALVLNKEGQLNGDEHARREKEGLCLYCGGKHELDSCIKRSCEIGKKIEVSSLETCKESYQFPPFPQVGLRACEITNDVPSLRFILFDSSNQSYRVLLESGANVSFISLEFAKCQSLPLTEITSFPVYLVNSSKEPSFWVSKKTKWTFHFSNFPSFKWDLTVLDAPGMDDTILGHDFLVYWNPDVDWQEGVIKLHTNSSQSTNLPPVNQEIIQTEYANCTWKISSIISISSVTDSLAKLPIPIASAPFTLTSGIVVLPKSLMMLSNLSSNPF</sequence>
<dbReference type="AlphaFoldDB" id="A0A0L6V7R0"/>
<dbReference type="PANTHER" id="PTHR15503">
    <property type="entry name" value="LDOC1 RELATED"/>
    <property type="match status" value="1"/>
</dbReference>
<evidence type="ECO:0000313" key="3">
    <source>
        <dbReference type="EMBL" id="KNZ56764.1"/>
    </source>
</evidence>
<dbReference type="SUPFAM" id="SSF50630">
    <property type="entry name" value="Acid proteases"/>
    <property type="match status" value="1"/>
</dbReference>
<feature type="domain" description="Retrotransposon gag" evidence="2">
    <location>
        <begin position="67"/>
        <end position="163"/>
    </location>
</feature>
<dbReference type="Pfam" id="PF03732">
    <property type="entry name" value="Retrotrans_gag"/>
    <property type="match status" value="1"/>
</dbReference>
<gene>
    <name evidence="3" type="ORF">VP01_2323g1</name>
</gene>
<dbReference type="EMBL" id="LAVV01007196">
    <property type="protein sequence ID" value="KNZ56764.1"/>
    <property type="molecule type" value="Genomic_DNA"/>
</dbReference>
<dbReference type="Pfam" id="PF08284">
    <property type="entry name" value="RVP_2"/>
    <property type="match status" value="1"/>
</dbReference>
<organism evidence="3 4">
    <name type="scientific">Puccinia sorghi</name>
    <dbReference type="NCBI Taxonomy" id="27349"/>
    <lineage>
        <taxon>Eukaryota</taxon>
        <taxon>Fungi</taxon>
        <taxon>Dikarya</taxon>
        <taxon>Basidiomycota</taxon>
        <taxon>Pucciniomycotina</taxon>
        <taxon>Pucciniomycetes</taxon>
        <taxon>Pucciniales</taxon>
        <taxon>Pucciniaceae</taxon>
        <taxon>Puccinia</taxon>
    </lineage>
</organism>
<comment type="caution">
    <text evidence="3">The sequence shown here is derived from an EMBL/GenBank/DDBJ whole genome shotgun (WGS) entry which is preliminary data.</text>
</comment>
<dbReference type="InterPro" id="IPR032567">
    <property type="entry name" value="RTL1-rel"/>
</dbReference>
<dbReference type="InterPro" id="IPR005162">
    <property type="entry name" value="Retrotrans_gag_dom"/>
</dbReference>
<dbReference type="OrthoDB" id="2755464at2759"/>
<evidence type="ECO:0000259" key="2">
    <source>
        <dbReference type="Pfam" id="PF03732"/>
    </source>
</evidence>
<name>A0A0L6V7R0_9BASI</name>
<reference evidence="3 4" key="1">
    <citation type="submission" date="2015-08" db="EMBL/GenBank/DDBJ databases">
        <title>Next Generation Sequencing and Analysis of the Genome of Puccinia sorghi L Schw, the Causal Agent of Maize Common Rust.</title>
        <authorList>
            <person name="Rochi L."/>
            <person name="Burguener G."/>
            <person name="Darino M."/>
            <person name="Turjanski A."/>
            <person name="Kreff E."/>
            <person name="Dieguez M.J."/>
            <person name="Sacco F."/>
        </authorList>
    </citation>
    <scope>NUCLEOTIDE SEQUENCE [LARGE SCALE GENOMIC DNA]</scope>
    <source>
        <strain evidence="3 4">RO10H11247</strain>
    </source>
</reference>
<evidence type="ECO:0000313" key="4">
    <source>
        <dbReference type="Proteomes" id="UP000037035"/>
    </source>
</evidence>
<accession>A0A0L6V7R0</accession>
<dbReference type="VEuPathDB" id="FungiDB:VP01_2323g1"/>
<keyword evidence="4" id="KW-1185">Reference proteome</keyword>
<dbReference type="InterPro" id="IPR021109">
    <property type="entry name" value="Peptidase_aspartic_dom_sf"/>
</dbReference>
<dbReference type="Gene3D" id="2.40.70.10">
    <property type="entry name" value="Acid Proteases"/>
    <property type="match status" value="1"/>
</dbReference>
<feature type="compositionally biased region" description="Low complexity" evidence="1">
    <location>
        <begin position="209"/>
        <end position="221"/>
    </location>
</feature>
<feature type="region of interest" description="Disordered" evidence="1">
    <location>
        <begin position="179"/>
        <end position="226"/>
    </location>
</feature>